<comment type="similarity">
    <text evidence="8">Belongs to the DnaA family.</text>
</comment>
<dbReference type="RefSeq" id="WP_419187905.1">
    <property type="nucleotide sequence ID" value="NZ_CP036272.1"/>
</dbReference>
<dbReference type="InterPro" id="IPR003593">
    <property type="entry name" value="AAA+_ATPase"/>
</dbReference>
<reference evidence="11 12" key="1">
    <citation type="submission" date="2019-02" db="EMBL/GenBank/DDBJ databases">
        <title>Deep-cultivation of Planctomycetes and their phenomic and genomic characterization uncovers novel biology.</title>
        <authorList>
            <person name="Wiegand S."/>
            <person name="Jogler M."/>
            <person name="Boedeker C."/>
            <person name="Pinto D."/>
            <person name="Vollmers J."/>
            <person name="Rivas-Marin E."/>
            <person name="Kohn T."/>
            <person name="Peeters S.H."/>
            <person name="Heuer A."/>
            <person name="Rast P."/>
            <person name="Oberbeckmann S."/>
            <person name="Bunk B."/>
            <person name="Jeske O."/>
            <person name="Meyerdierks A."/>
            <person name="Storesund J.E."/>
            <person name="Kallscheuer N."/>
            <person name="Luecker S."/>
            <person name="Lage O.M."/>
            <person name="Pohl T."/>
            <person name="Merkel B.J."/>
            <person name="Hornburger P."/>
            <person name="Mueller R.-W."/>
            <person name="Bruemmer F."/>
            <person name="Labrenz M."/>
            <person name="Spormann A.M."/>
            <person name="Op den Camp H."/>
            <person name="Overmann J."/>
            <person name="Amann R."/>
            <person name="Jetten M.S.M."/>
            <person name="Mascher T."/>
            <person name="Medema M.H."/>
            <person name="Devos D.P."/>
            <person name="Kaster A.-K."/>
            <person name="Ovreas L."/>
            <person name="Rohde M."/>
            <person name="Galperin M.Y."/>
            <person name="Jogler C."/>
        </authorList>
    </citation>
    <scope>NUCLEOTIDE SEQUENCE [LARGE SCALE GENOMIC DNA]</scope>
    <source>
        <strain evidence="11 12">SV_7m_r</strain>
    </source>
</reference>
<proteinExistence type="inferred from homology"/>
<comment type="function">
    <text evidence="7">Plays an essential role in the initiation and regulation of chromosomal replication. ATP-DnaA binds to the origin of replication (oriC) to initiate formation of the DNA replication initiation complex once per cell cycle. Binds the DnaA box (a 9 base pair repeat at the origin) and separates the double-stranded (ds)DNA. Forms a right-handed helical filament on oriC DNA; dsDNA binds to the exterior of the filament while single-stranded (ss)DNA is stabiized in the filament's interior. The ATP-DnaA-oriC complex binds and stabilizes one strand of the AT-rich DNA unwinding element (DUE), permitting loading of DNA polymerase. After initiation quickly degrades to an ADP-DnaA complex that is not apt for DNA replication. Binds acidic phospholipids.</text>
</comment>
<keyword evidence="3 7" id="KW-0547">Nucleotide-binding</keyword>
<keyword evidence="5" id="KW-0446">Lipid-binding</keyword>
<feature type="domain" description="AAA+ ATPase" evidence="9">
    <location>
        <begin position="70"/>
        <end position="204"/>
    </location>
</feature>
<dbReference type="CDD" id="cd06571">
    <property type="entry name" value="Bac_DnaA_C"/>
    <property type="match status" value="1"/>
</dbReference>
<evidence type="ECO:0000313" key="11">
    <source>
        <dbReference type="EMBL" id="QDT57519.1"/>
    </source>
</evidence>
<dbReference type="SMART" id="SM00760">
    <property type="entry name" value="Bac_DnaA_C"/>
    <property type="match status" value="1"/>
</dbReference>
<keyword evidence="1" id="KW-0963">Cytoplasm</keyword>
<keyword evidence="2 7" id="KW-0235">DNA replication</keyword>
<dbReference type="AlphaFoldDB" id="A0A517SN20"/>
<organism evidence="11 12">
    <name type="scientific">Stieleria bergensis</name>
    <dbReference type="NCBI Taxonomy" id="2528025"/>
    <lineage>
        <taxon>Bacteria</taxon>
        <taxon>Pseudomonadati</taxon>
        <taxon>Planctomycetota</taxon>
        <taxon>Planctomycetia</taxon>
        <taxon>Pirellulales</taxon>
        <taxon>Pirellulaceae</taxon>
        <taxon>Stieleria</taxon>
    </lineage>
</organism>
<feature type="domain" description="Chromosomal replication initiator DnaA C-terminal" evidence="10">
    <location>
        <begin position="285"/>
        <end position="354"/>
    </location>
</feature>
<name>A0A517SN20_9BACT</name>
<dbReference type="SUPFAM" id="SSF48295">
    <property type="entry name" value="TrpR-like"/>
    <property type="match status" value="1"/>
</dbReference>
<evidence type="ECO:0000256" key="6">
    <source>
        <dbReference type="ARBA" id="ARBA00023125"/>
    </source>
</evidence>
<dbReference type="SUPFAM" id="SSF52540">
    <property type="entry name" value="P-loop containing nucleoside triphosphate hydrolases"/>
    <property type="match status" value="1"/>
</dbReference>
<dbReference type="Gene3D" id="1.10.1750.10">
    <property type="match status" value="1"/>
</dbReference>
<dbReference type="PRINTS" id="PR00051">
    <property type="entry name" value="DNAA"/>
</dbReference>
<keyword evidence="6 7" id="KW-0238">DNA-binding</keyword>
<evidence type="ECO:0000256" key="5">
    <source>
        <dbReference type="ARBA" id="ARBA00023121"/>
    </source>
</evidence>
<dbReference type="Pfam" id="PF08299">
    <property type="entry name" value="Bac_DnaA_C"/>
    <property type="match status" value="1"/>
</dbReference>
<dbReference type="PANTHER" id="PTHR30050:SF2">
    <property type="entry name" value="CHROMOSOMAL REPLICATION INITIATOR PROTEIN DNAA"/>
    <property type="match status" value="1"/>
</dbReference>
<evidence type="ECO:0000313" key="12">
    <source>
        <dbReference type="Proteomes" id="UP000315003"/>
    </source>
</evidence>
<sequence length="377" mass="41403">MTSEQQPNAIALERPLLVNRPRSASRSSVRPSSSRLATRVDSHALLPYFIAGNENRLAAFMAQSDVIDTWIEPLLLTGPVGVGKTTMALHLAALFASSRSLSGDPNAVKFLSAADYGRLYASAISVDHLQPLRKELESAPILVIDDLHDLASKKAAQNELVTQFEKRNRDQLPTIVTSKRFPREIRGLQPQLASRCAAGLTIPLNYPSLESLPTIVQELCLVHQVELSPTLFGLLIAGLRKDLSVPAIDAVIKQVQLQCTMNDSEPTVQIIQAAINSIDNHLNIDLGKITRIIARLWGHRTADLRSNSRKQSIVRARSLAMLLARQLTPHSLGAIGDYFGGRDHSTVLHAIRKTEKLLESDSDLHRIMLEATEKLAA</sequence>
<evidence type="ECO:0000256" key="8">
    <source>
        <dbReference type="RuleBase" id="RU004227"/>
    </source>
</evidence>
<protein>
    <recommendedName>
        <fullName evidence="7">Chromosomal replication initiator protein DnaA</fullName>
    </recommendedName>
</protein>
<dbReference type="GO" id="GO:0006270">
    <property type="term" value="P:DNA replication initiation"/>
    <property type="evidence" value="ECO:0007669"/>
    <property type="project" value="InterPro"/>
</dbReference>
<dbReference type="EMBL" id="CP036272">
    <property type="protein sequence ID" value="QDT57519.1"/>
    <property type="molecule type" value="Genomic_DNA"/>
</dbReference>
<evidence type="ECO:0000259" key="10">
    <source>
        <dbReference type="SMART" id="SM00760"/>
    </source>
</evidence>
<dbReference type="InterPro" id="IPR027417">
    <property type="entry name" value="P-loop_NTPase"/>
</dbReference>
<dbReference type="Gene3D" id="3.40.50.300">
    <property type="entry name" value="P-loop containing nucleotide triphosphate hydrolases"/>
    <property type="match status" value="1"/>
</dbReference>
<evidence type="ECO:0000256" key="3">
    <source>
        <dbReference type="ARBA" id="ARBA00022741"/>
    </source>
</evidence>
<evidence type="ECO:0000256" key="1">
    <source>
        <dbReference type="ARBA" id="ARBA00022490"/>
    </source>
</evidence>
<dbReference type="CDD" id="cd00009">
    <property type="entry name" value="AAA"/>
    <property type="match status" value="1"/>
</dbReference>
<dbReference type="InterPro" id="IPR013159">
    <property type="entry name" value="DnaA_C"/>
</dbReference>
<gene>
    <name evidence="11" type="primary">dnaA_1</name>
    <name evidence="11" type="ORF">SV7mr_00010</name>
</gene>
<dbReference type="GO" id="GO:0006275">
    <property type="term" value="P:regulation of DNA replication"/>
    <property type="evidence" value="ECO:0007669"/>
    <property type="project" value="InterPro"/>
</dbReference>
<dbReference type="SMART" id="SM00382">
    <property type="entry name" value="AAA"/>
    <property type="match status" value="1"/>
</dbReference>
<keyword evidence="12" id="KW-1185">Reference proteome</keyword>
<dbReference type="GO" id="GO:0005524">
    <property type="term" value="F:ATP binding"/>
    <property type="evidence" value="ECO:0007669"/>
    <property type="project" value="UniProtKB-KW"/>
</dbReference>
<dbReference type="GO" id="GO:0008289">
    <property type="term" value="F:lipid binding"/>
    <property type="evidence" value="ECO:0007669"/>
    <property type="project" value="UniProtKB-KW"/>
</dbReference>
<keyword evidence="4 7" id="KW-0067">ATP-binding</keyword>
<evidence type="ECO:0000256" key="4">
    <source>
        <dbReference type="ARBA" id="ARBA00022840"/>
    </source>
</evidence>
<dbReference type="GO" id="GO:0003688">
    <property type="term" value="F:DNA replication origin binding"/>
    <property type="evidence" value="ECO:0007669"/>
    <property type="project" value="TreeGrafter"/>
</dbReference>
<dbReference type="PANTHER" id="PTHR30050">
    <property type="entry name" value="CHROMOSOMAL REPLICATION INITIATOR PROTEIN DNAA"/>
    <property type="match status" value="1"/>
</dbReference>
<dbReference type="GO" id="GO:0005886">
    <property type="term" value="C:plasma membrane"/>
    <property type="evidence" value="ECO:0007669"/>
    <property type="project" value="TreeGrafter"/>
</dbReference>
<evidence type="ECO:0000259" key="9">
    <source>
        <dbReference type="SMART" id="SM00382"/>
    </source>
</evidence>
<dbReference type="InterPro" id="IPR020591">
    <property type="entry name" value="Chromosome_initiator_DnaA-like"/>
</dbReference>
<evidence type="ECO:0000256" key="7">
    <source>
        <dbReference type="RuleBase" id="RU000577"/>
    </source>
</evidence>
<dbReference type="InterPro" id="IPR010921">
    <property type="entry name" value="Trp_repressor/repl_initiator"/>
</dbReference>
<dbReference type="InterPro" id="IPR013317">
    <property type="entry name" value="DnaA_dom"/>
</dbReference>
<evidence type="ECO:0000256" key="2">
    <source>
        <dbReference type="ARBA" id="ARBA00022705"/>
    </source>
</evidence>
<dbReference type="Proteomes" id="UP000315003">
    <property type="component" value="Chromosome"/>
</dbReference>
<accession>A0A517SN20</accession>
<dbReference type="Pfam" id="PF00308">
    <property type="entry name" value="Bac_DnaA"/>
    <property type="match status" value="1"/>
</dbReference>